<proteinExistence type="predicted"/>
<name>B9TDN2_RICCO</name>
<reference evidence="2" key="1">
    <citation type="journal article" date="2010" name="Nat. Biotechnol.">
        <title>Draft genome sequence of the oilseed species Ricinus communis.</title>
        <authorList>
            <person name="Chan A.P."/>
            <person name="Crabtree J."/>
            <person name="Zhao Q."/>
            <person name="Lorenzi H."/>
            <person name="Orvis J."/>
            <person name="Puiu D."/>
            <person name="Melake-Berhan A."/>
            <person name="Jones K.M."/>
            <person name="Redman J."/>
            <person name="Chen G."/>
            <person name="Cahoon E.B."/>
            <person name="Gedil M."/>
            <person name="Stanke M."/>
            <person name="Haas B.J."/>
            <person name="Wortman J.R."/>
            <person name="Fraser-Liggett C.M."/>
            <person name="Ravel J."/>
            <person name="Rabinowicz P.D."/>
        </authorList>
    </citation>
    <scope>NUCLEOTIDE SEQUENCE [LARGE SCALE GENOMIC DNA]</scope>
    <source>
        <strain evidence="2">cv. Hale</strain>
    </source>
</reference>
<dbReference type="AlphaFoldDB" id="B9TDN2"/>
<organism evidence="1 2">
    <name type="scientific">Ricinus communis</name>
    <name type="common">Castor bean</name>
    <dbReference type="NCBI Taxonomy" id="3988"/>
    <lineage>
        <taxon>Eukaryota</taxon>
        <taxon>Viridiplantae</taxon>
        <taxon>Streptophyta</taxon>
        <taxon>Embryophyta</taxon>
        <taxon>Tracheophyta</taxon>
        <taxon>Spermatophyta</taxon>
        <taxon>Magnoliopsida</taxon>
        <taxon>eudicotyledons</taxon>
        <taxon>Gunneridae</taxon>
        <taxon>Pentapetalae</taxon>
        <taxon>rosids</taxon>
        <taxon>fabids</taxon>
        <taxon>Malpighiales</taxon>
        <taxon>Euphorbiaceae</taxon>
        <taxon>Acalyphoideae</taxon>
        <taxon>Acalypheae</taxon>
        <taxon>Ricinus</taxon>
    </lineage>
</organism>
<dbReference type="EMBL" id="EQ978314">
    <property type="protein sequence ID" value="EEF26031.1"/>
    <property type="molecule type" value="Genomic_DNA"/>
</dbReference>
<evidence type="ECO:0000313" key="1">
    <source>
        <dbReference type="EMBL" id="EEF26031.1"/>
    </source>
</evidence>
<accession>B9TDN2</accession>
<dbReference type="Proteomes" id="UP000008311">
    <property type="component" value="Unassembled WGS sequence"/>
</dbReference>
<dbReference type="InParanoid" id="B9TDN2"/>
<sequence length="174" mass="17948">MLGGVALIGVGAELASESLHGARGICTICRHLDLLRSRNRPAHADAGRVDSPNAVGCDVGRIDGRNELCDPVGLPMGSATSDRAVDKRGVPVLAGGYMDGDASKLKRLELLGGVGAGIPGAGAALLFARWLLPYAVPVLIVGLVTHEVRVARSGARCAGRETRATGYNGAHFFL</sequence>
<protein>
    <submittedName>
        <fullName evidence="1">Uncharacterized protein</fullName>
    </submittedName>
</protein>
<gene>
    <name evidence="1" type="ORF">RCOM_1851700</name>
</gene>
<evidence type="ECO:0000313" key="2">
    <source>
        <dbReference type="Proteomes" id="UP000008311"/>
    </source>
</evidence>
<keyword evidence="2" id="KW-1185">Reference proteome</keyword>